<dbReference type="Pfam" id="PF08818">
    <property type="entry name" value="DUF1801"/>
    <property type="match status" value="1"/>
</dbReference>
<dbReference type="Proteomes" id="UP001172083">
    <property type="component" value="Unassembled WGS sequence"/>
</dbReference>
<evidence type="ECO:0000259" key="1">
    <source>
        <dbReference type="Pfam" id="PF08818"/>
    </source>
</evidence>
<comment type="caution">
    <text evidence="2">The sequence shown here is derived from an EMBL/GenBank/DDBJ whole genome shotgun (WGS) entry which is preliminary data.</text>
</comment>
<reference evidence="2" key="1">
    <citation type="submission" date="2023-06" db="EMBL/GenBank/DDBJ databases">
        <title>Genomic of Agaribacillus aureum.</title>
        <authorList>
            <person name="Wang G."/>
        </authorList>
    </citation>
    <scope>NUCLEOTIDE SEQUENCE</scope>
    <source>
        <strain evidence="2">BMA12</strain>
    </source>
</reference>
<gene>
    <name evidence="2" type="ORF">QQ020_29035</name>
</gene>
<evidence type="ECO:0000313" key="2">
    <source>
        <dbReference type="EMBL" id="MDN5216147.1"/>
    </source>
</evidence>
<dbReference type="Gene3D" id="3.90.1150.200">
    <property type="match status" value="1"/>
</dbReference>
<evidence type="ECO:0000313" key="3">
    <source>
        <dbReference type="Proteomes" id="UP001172083"/>
    </source>
</evidence>
<proteinExistence type="predicted"/>
<accession>A0ABT8LEE0</accession>
<keyword evidence="3" id="KW-1185">Reference proteome</keyword>
<sequence>MDKNVDAYISKQKAPQKEICQKLRQILFETFPGIHEEMKWGVPAYDHGKYYFVALKTHVNLGFSLKGLSKEEIALFEGNGKTMRHLKIQTVQEIDKEKTVSLLKLVKEKS</sequence>
<feature type="domain" description="YdhG-like" evidence="1">
    <location>
        <begin position="16"/>
        <end position="103"/>
    </location>
</feature>
<protein>
    <submittedName>
        <fullName evidence="2">DUF1801 domain-containing protein</fullName>
    </submittedName>
</protein>
<dbReference type="SUPFAM" id="SSF159888">
    <property type="entry name" value="YdhG-like"/>
    <property type="match status" value="1"/>
</dbReference>
<name>A0ABT8LEE0_9BACT</name>
<dbReference type="InterPro" id="IPR014922">
    <property type="entry name" value="YdhG-like"/>
</dbReference>
<dbReference type="EMBL" id="JAUJEB010000008">
    <property type="protein sequence ID" value="MDN5216147.1"/>
    <property type="molecule type" value="Genomic_DNA"/>
</dbReference>
<organism evidence="2 3">
    <name type="scientific">Agaribacillus aureus</name>
    <dbReference type="NCBI Taxonomy" id="3051825"/>
    <lineage>
        <taxon>Bacteria</taxon>
        <taxon>Pseudomonadati</taxon>
        <taxon>Bacteroidota</taxon>
        <taxon>Cytophagia</taxon>
        <taxon>Cytophagales</taxon>
        <taxon>Splendidivirgaceae</taxon>
        <taxon>Agaribacillus</taxon>
    </lineage>
</organism>
<dbReference type="RefSeq" id="WP_346761485.1">
    <property type="nucleotide sequence ID" value="NZ_JAUJEB010000008.1"/>
</dbReference>